<keyword evidence="2" id="KW-1185">Reference proteome</keyword>
<proteinExistence type="predicted"/>
<dbReference type="Proteomes" id="UP000008909">
    <property type="component" value="Unassembled WGS sequence"/>
</dbReference>
<reference evidence="1" key="1">
    <citation type="journal article" date="2011" name="Genome Biol.">
        <title>The draft genome of the carcinogenic human liver fluke Clonorchis sinensis.</title>
        <authorList>
            <person name="Wang X."/>
            <person name="Chen W."/>
            <person name="Huang Y."/>
            <person name="Sun J."/>
            <person name="Men J."/>
            <person name="Liu H."/>
            <person name="Luo F."/>
            <person name="Guo L."/>
            <person name="Lv X."/>
            <person name="Deng C."/>
            <person name="Zhou C."/>
            <person name="Fan Y."/>
            <person name="Li X."/>
            <person name="Huang L."/>
            <person name="Hu Y."/>
            <person name="Liang C."/>
            <person name="Hu X."/>
            <person name="Xu J."/>
            <person name="Yu X."/>
        </authorList>
    </citation>
    <scope>NUCLEOTIDE SEQUENCE [LARGE SCALE GENOMIC DNA]</scope>
    <source>
        <strain evidence="1">Henan</strain>
    </source>
</reference>
<dbReference type="EMBL" id="DF142864">
    <property type="protein sequence ID" value="GAA47993.1"/>
    <property type="molecule type" value="Genomic_DNA"/>
</dbReference>
<evidence type="ECO:0000313" key="2">
    <source>
        <dbReference type="Proteomes" id="UP000008909"/>
    </source>
</evidence>
<reference key="2">
    <citation type="submission" date="2011-10" db="EMBL/GenBank/DDBJ databases">
        <title>The genome and transcriptome sequence of Clonorchis sinensis provide insights into the carcinogenic liver fluke.</title>
        <authorList>
            <person name="Wang X."/>
            <person name="Huang Y."/>
            <person name="Chen W."/>
            <person name="Liu H."/>
            <person name="Guo L."/>
            <person name="Chen Y."/>
            <person name="Luo F."/>
            <person name="Zhou W."/>
            <person name="Sun J."/>
            <person name="Mao Q."/>
            <person name="Liang P."/>
            <person name="Zhou C."/>
            <person name="Tian Y."/>
            <person name="Men J."/>
            <person name="Lv X."/>
            <person name="Huang L."/>
            <person name="Zhou J."/>
            <person name="Hu Y."/>
            <person name="Li R."/>
            <person name="Zhang F."/>
            <person name="Lei H."/>
            <person name="Li X."/>
            <person name="Hu X."/>
            <person name="Liang C."/>
            <person name="Xu J."/>
            <person name="Wu Z."/>
            <person name="Yu X."/>
        </authorList>
    </citation>
    <scope>NUCLEOTIDE SEQUENCE</scope>
    <source>
        <strain>Henan</strain>
    </source>
</reference>
<dbReference type="AlphaFoldDB" id="G7Y4V7"/>
<name>G7Y4V7_CLOSI</name>
<evidence type="ECO:0008006" key="3">
    <source>
        <dbReference type="Google" id="ProtNLM"/>
    </source>
</evidence>
<accession>G7Y4V7</accession>
<evidence type="ECO:0000313" key="1">
    <source>
        <dbReference type="EMBL" id="GAA47993.1"/>
    </source>
</evidence>
<organism evidence="1 2">
    <name type="scientific">Clonorchis sinensis</name>
    <name type="common">Chinese liver fluke</name>
    <dbReference type="NCBI Taxonomy" id="79923"/>
    <lineage>
        <taxon>Eukaryota</taxon>
        <taxon>Metazoa</taxon>
        <taxon>Spiralia</taxon>
        <taxon>Lophotrochozoa</taxon>
        <taxon>Platyhelminthes</taxon>
        <taxon>Trematoda</taxon>
        <taxon>Digenea</taxon>
        <taxon>Opisthorchiida</taxon>
        <taxon>Opisthorchiata</taxon>
        <taxon>Opisthorchiidae</taxon>
        <taxon>Clonorchis</taxon>
    </lineage>
</organism>
<protein>
    <recommendedName>
        <fullName evidence="3">Reverse transcriptase domain-containing protein</fullName>
    </recommendedName>
</protein>
<gene>
    <name evidence="1" type="ORF">CLF_101056</name>
</gene>
<sequence>MLRHLGLITPFVLHRFCKQASALIRCRHPQVSPSQSSSLDAQCAVYRKQEFTVPAQCSDTIKGNFSDALNALWRRAKSSDILVVAGDLNTFKPRRPIYLVAFNVRTLKQACQQVALALSLDSFGIDVCCVSETRIQATHNWRSSGCCGDMCRGWLFDWIPVDNRLCTIGLTSSEGERESLPWSLVDTDSQENRGCPKILGCQKMVSVYPATGSRRPPVRETIKDRNGVEKKNAWSGGTNTLNTGYRCQQGCSVSPFLFNLVIDEIMRRTLEGLQNPGVQIACDEKLVDLEYAYDTILTFEEENTQVFLEELTKFTPSFDTIVCEMVVTRSCAQRQDKPVCLVRRLIIIASAEDMQTSGDRPICYISLLRVNIRIGYSNKMMSSVEIDSPLISINVTLTKLPDKSFTNTANLSDWIQRCEIWDVSRIGRKRTPNPQENQKPIDSGILTYTKCFRTRFNRRFQNRMLFGYRNPTKWSAYLP</sequence>